<dbReference type="RefSeq" id="WP_145776360.1">
    <property type="nucleotide sequence ID" value="NZ_BAAATQ010000163.1"/>
</dbReference>
<feature type="domain" description="Protein kinase" evidence="1">
    <location>
        <begin position="7"/>
        <end position="255"/>
    </location>
</feature>
<organism evidence="2 3">
    <name type="scientific">Micromonospora olivasterospora</name>
    <dbReference type="NCBI Taxonomy" id="1880"/>
    <lineage>
        <taxon>Bacteria</taxon>
        <taxon>Bacillati</taxon>
        <taxon>Actinomycetota</taxon>
        <taxon>Actinomycetes</taxon>
        <taxon>Micromonosporales</taxon>
        <taxon>Micromonosporaceae</taxon>
        <taxon>Micromonospora</taxon>
    </lineage>
</organism>
<comment type="caution">
    <text evidence="2">The sequence shown here is derived from an EMBL/GenBank/DDBJ whole genome shotgun (WGS) entry which is preliminary data.</text>
</comment>
<evidence type="ECO:0000313" key="3">
    <source>
        <dbReference type="Proteomes" id="UP000319825"/>
    </source>
</evidence>
<dbReference type="Gene3D" id="1.10.510.10">
    <property type="entry name" value="Transferase(Phosphotransferase) domain 1"/>
    <property type="match status" value="1"/>
</dbReference>
<keyword evidence="2" id="KW-0418">Kinase</keyword>
<dbReference type="GO" id="GO:0004672">
    <property type="term" value="F:protein kinase activity"/>
    <property type="evidence" value="ECO:0007669"/>
    <property type="project" value="InterPro"/>
</dbReference>
<keyword evidence="2" id="KW-0808">Transferase</keyword>
<reference evidence="2 3" key="1">
    <citation type="submission" date="2019-07" db="EMBL/GenBank/DDBJ databases">
        <title>R&amp;d 2014.</title>
        <authorList>
            <person name="Klenk H.-P."/>
        </authorList>
    </citation>
    <scope>NUCLEOTIDE SEQUENCE [LARGE SCALE GENOMIC DNA]</scope>
    <source>
        <strain evidence="2 3">DSM 43868</strain>
    </source>
</reference>
<evidence type="ECO:0000259" key="1">
    <source>
        <dbReference type="PROSITE" id="PS50011"/>
    </source>
</evidence>
<evidence type="ECO:0000313" key="2">
    <source>
        <dbReference type="EMBL" id="TWH69940.1"/>
    </source>
</evidence>
<gene>
    <name evidence="2" type="ORF">JD77_04957</name>
</gene>
<dbReference type="InterPro" id="IPR000719">
    <property type="entry name" value="Prot_kinase_dom"/>
</dbReference>
<sequence length="255" mass="27910">MRVPESEDAFVVFGDQDSGCLSYGVEVDGRRWFVKRPRTPAAAASLARALGLHAAVRHAAIVRPEIVLDGADGPVLVYPWQAGTVLNHATVHGPDRMGLARFQTLPLPEARAALATVLDAHVAVAAAGYVAVDLYDGCLLYDFDAHRMRLVDLDEYRPQPFLLASDRLPGSRRYLAPEGFTRGARIDHRTTVFALGRVLHHLLDSPGGWRGTADERAVVHRATRPDPDDRYPDPAALTRAWAEQEQAAAADPWRG</sequence>
<protein>
    <submittedName>
        <fullName evidence="2">Serine/threonine-protein kinase</fullName>
    </submittedName>
</protein>
<dbReference type="OrthoDB" id="334783at2"/>
<dbReference type="SUPFAM" id="SSF56112">
    <property type="entry name" value="Protein kinase-like (PK-like)"/>
    <property type="match status" value="1"/>
</dbReference>
<name>A0A562IG61_MICOL</name>
<dbReference type="Proteomes" id="UP000319825">
    <property type="component" value="Unassembled WGS sequence"/>
</dbReference>
<dbReference type="InterPro" id="IPR011009">
    <property type="entry name" value="Kinase-like_dom_sf"/>
</dbReference>
<dbReference type="GO" id="GO:0005524">
    <property type="term" value="F:ATP binding"/>
    <property type="evidence" value="ECO:0007669"/>
    <property type="project" value="InterPro"/>
</dbReference>
<dbReference type="PROSITE" id="PS50011">
    <property type="entry name" value="PROTEIN_KINASE_DOM"/>
    <property type="match status" value="1"/>
</dbReference>
<keyword evidence="3" id="KW-1185">Reference proteome</keyword>
<accession>A0A562IG61</accession>
<dbReference type="EMBL" id="VLKE01000001">
    <property type="protein sequence ID" value="TWH69940.1"/>
    <property type="molecule type" value="Genomic_DNA"/>
</dbReference>
<proteinExistence type="predicted"/>
<dbReference type="AlphaFoldDB" id="A0A562IG61"/>